<organism evidence="1 2">
    <name type="scientific">Pseudocercospora musae</name>
    <dbReference type="NCBI Taxonomy" id="113226"/>
    <lineage>
        <taxon>Eukaryota</taxon>
        <taxon>Fungi</taxon>
        <taxon>Dikarya</taxon>
        <taxon>Ascomycota</taxon>
        <taxon>Pezizomycotina</taxon>
        <taxon>Dothideomycetes</taxon>
        <taxon>Dothideomycetidae</taxon>
        <taxon>Mycosphaerellales</taxon>
        <taxon>Mycosphaerellaceae</taxon>
        <taxon>Pseudocercospora</taxon>
    </lineage>
</organism>
<evidence type="ECO:0000313" key="1">
    <source>
        <dbReference type="EMBL" id="KXT17323.1"/>
    </source>
</evidence>
<sequence>MSPTAEVVGDRLLISVAVLHGLALHCVRGRHYAIVESVARLRVWGGQEESATHAGVERLPLCIGDLVDRR</sequence>
<reference evidence="1 2" key="1">
    <citation type="submission" date="2015-07" db="EMBL/GenBank/DDBJ databases">
        <title>Comparative genomics of the Sigatoka disease complex on banana suggests a link between parallel evolutionary changes in Pseudocercospora fijiensis and Pseudocercospora eumusae and increased virulence on the banana host.</title>
        <authorList>
            <person name="Chang T.-C."/>
            <person name="Salvucci A."/>
            <person name="Crous P.W."/>
            <person name="Stergiopoulos I."/>
        </authorList>
    </citation>
    <scope>NUCLEOTIDE SEQUENCE [LARGE SCALE GENOMIC DNA]</scope>
    <source>
        <strain evidence="1 2">CBS 116634</strain>
    </source>
</reference>
<evidence type="ECO:0000313" key="2">
    <source>
        <dbReference type="Proteomes" id="UP000073492"/>
    </source>
</evidence>
<proteinExistence type="predicted"/>
<protein>
    <submittedName>
        <fullName evidence="1">Uncharacterized protein</fullName>
    </submittedName>
</protein>
<dbReference type="AlphaFoldDB" id="A0A139IRE0"/>
<gene>
    <name evidence="1" type="ORF">AC579_545</name>
</gene>
<comment type="caution">
    <text evidence="1">The sequence shown here is derived from an EMBL/GenBank/DDBJ whole genome shotgun (WGS) entry which is preliminary data.</text>
</comment>
<dbReference type="EMBL" id="LFZO01000022">
    <property type="protein sequence ID" value="KXT17323.1"/>
    <property type="molecule type" value="Genomic_DNA"/>
</dbReference>
<dbReference type="Proteomes" id="UP000073492">
    <property type="component" value="Unassembled WGS sequence"/>
</dbReference>
<accession>A0A139IRE0</accession>
<keyword evidence="2" id="KW-1185">Reference proteome</keyword>
<name>A0A139IRE0_9PEZI</name>